<comment type="caution">
    <text evidence="1">The sequence shown here is derived from an EMBL/GenBank/DDBJ whole genome shotgun (WGS) entry which is preliminary data.</text>
</comment>
<evidence type="ECO:0000313" key="2">
    <source>
        <dbReference type="Proteomes" id="UP000191946"/>
    </source>
</evidence>
<dbReference type="Proteomes" id="UP000191946">
    <property type="component" value="Unassembled WGS sequence"/>
</dbReference>
<reference evidence="1 2" key="1">
    <citation type="submission" date="2015-08" db="EMBL/GenBank/DDBJ databases">
        <title>Draft Genome Sequences of Vibrio parahaemolyticus Strains.</title>
        <authorList>
            <person name="Gonzalez-Escalona N."/>
            <person name="DePaola A."/>
        </authorList>
    </citation>
    <scope>NUCLEOTIDE SEQUENCE [LARGE SCALE GENOMIC DNA]</scope>
    <source>
        <strain evidence="1 2">CFSAN001621</strain>
    </source>
</reference>
<protein>
    <submittedName>
        <fullName evidence="1">Uncharacterized protein</fullName>
    </submittedName>
</protein>
<dbReference type="EMBL" id="LHQV01000019">
    <property type="protein sequence ID" value="OQJ97739.1"/>
    <property type="molecule type" value="Genomic_DNA"/>
</dbReference>
<keyword evidence="2" id="KW-1185">Reference proteome</keyword>
<evidence type="ECO:0000313" key="1">
    <source>
        <dbReference type="EMBL" id="OQJ97739.1"/>
    </source>
</evidence>
<sequence length="88" mass="10262">MQSLIHCVGFELNLDIKPKEVDCKNIMKWMFEAKYSREESVDFIVKSGVGDNELLQISIYFNSNSLSIIRELIKHLSIHLQEDFNAEK</sequence>
<dbReference type="AlphaFoldDB" id="A0AAX0M9M8"/>
<organism evidence="1 2">
    <name type="scientific">Vibrio parahaemolyticus</name>
    <dbReference type="NCBI Taxonomy" id="670"/>
    <lineage>
        <taxon>Bacteria</taxon>
        <taxon>Pseudomonadati</taxon>
        <taxon>Pseudomonadota</taxon>
        <taxon>Gammaproteobacteria</taxon>
        <taxon>Vibrionales</taxon>
        <taxon>Vibrionaceae</taxon>
        <taxon>Vibrio</taxon>
    </lineage>
</organism>
<proteinExistence type="predicted"/>
<accession>A0AAX0M9M8</accession>
<gene>
    <name evidence="1" type="ORF">AKG60_19590</name>
</gene>
<name>A0AAX0M9M8_VIBPH</name>